<feature type="transmembrane region" description="Helical" evidence="1">
    <location>
        <begin position="241"/>
        <end position="262"/>
    </location>
</feature>
<dbReference type="PANTHER" id="PTHR38095:SF1">
    <property type="entry name" value="ANAEROBIC DIMETHYL SULFOXIDE REDUCTASE CHAIN YNFH"/>
    <property type="match status" value="1"/>
</dbReference>
<dbReference type="EMBL" id="QWKH01000006">
    <property type="protein sequence ID" value="NBI33788.1"/>
    <property type="molecule type" value="Genomic_DNA"/>
</dbReference>
<feature type="transmembrane region" description="Helical" evidence="1">
    <location>
        <begin position="214"/>
        <end position="235"/>
    </location>
</feature>
<evidence type="ECO:0008006" key="3">
    <source>
        <dbReference type="Google" id="ProtNLM"/>
    </source>
</evidence>
<dbReference type="GO" id="GO:0019645">
    <property type="term" value="P:anaerobic electron transport chain"/>
    <property type="evidence" value="ECO:0007669"/>
    <property type="project" value="InterPro"/>
</dbReference>
<evidence type="ECO:0000313" key="2">
    <source>
        <dbReference type="EMBL" id="NBI33788.1"/>
    </source>
</evidence>
<organism evidence="2">
    <name type="scientific">Muribaculaceae bacterium Z82</name>
    <dbReference type="NCBI Taxonomy" id="2304548"/>
    <lineage>
        <taxon>Bacteria</taxon>
        <taxon>Pseudomonadati</taxon>
        <taxon>Bacteroidota</taxon>
        <taxon>Bacteroidia</taxon>
        <taxon>Bacteroidales</taxon>
        <taxon>Muribaculaceae</taxon>
    </lineage>
</organism>
<keyword evidence="1" id="KW-0812">Transmembrane</keyword>
<dbReference type="Pfam" id="PF04976">
    <property type="entry name" value="DmsC"/>
    <property type="match status" value="1"/>
</dbReference>
<dbReference type="GO" id="GO:0009389">
    <property type="term" value="F:dimethyl sulfoxide reductase activity"/>
    <property type="evidence" value="ECO:0007669"/>
    <property type="project" value="TreeGrafter"/>
</dbReference>
<reference evidence="2" key="1">
    <citation type="submission" date="2018-08" db="EMBL/GenBank/DDBJ databases">
        <title>Murine metabolic-syndrome-specific gut microbial biobank.</title>
        <authorList>
            <person name="Liu C."/>
        </authorList>
    </citation>
    <scope>NUCLEOTIDE SEQUENCE [LARGE SCALE GENOMIC DNA]</scope>
    <source>
        <strain evidence="2">Z82</strain>
    </source>
</reference>
<protein>
    <recommendedName>
        <fullName evidence="3">DMSO reductase</fullName>
    </recommendedName>
</protein>
<dbReference type="InterPro" id="IPR007059">
    <property type="entry name" value="DmsC"/>
</dbReference>
<name>A0A7C9NBK3_9BACT</name>
<gene>
    <name evidence="2" type="ORF">D1639_01805</name>
</gene>
<dbReference type="GO" id="GO:0005886">
    <property type="term" value="C:plasma membrane"/>
    <property type="evidence" value="ECO:0007669"/>
    <property type="project" value="TreeGrafter"/>
</dbReference>
<feature type="transmembrane region" description="Helical" evidence="1">
    <location>
        <begin position="37"/>
        <end position="59"/>
    </location>
</feature>
<dbReference type="AlphaFoldDB" id="A0A7C9NBK3"/>
<proteinExistence type="predicted"/>
<dbReference type="GO" id="GO:0009390">
    <property type="term" value="C:dimethyl sulfoxide reductase complex"/>
    <property type="evidence" value="ECO:0007669"/>
    <property type="project" value="TreeGrafter"/>
</dbReference>
<dbReference type="PANTHER" id="PTHR38095">
    <property type="entry name" value="ANAEROBIC DIMETHYL SULFOXIDE REDUCTASE CHAIN YNFH"/>
    <property type="match status" value="1"/>
</dbReference>
<keyword evidence="1" id="KW-1133">Transmembrane helix</keyword>
<evidence type="ECO:0000256" key="1">
    <source>
        <dbReference type="SAM" id="Phobius"/>
    </source>
</evidence>
<feature type="transmembrane region" description="Helical" evidence="1">
    <location>
        <begin position="80"/>
        <end position="99"/>
    </location>
</feature>
<feature type="transmembrane region" description="Helical" evidence="1">
    <location>
        <begin position="105"/>
        <end position="128"/>
    </location>
</feature>
<feature type="transmembrane region" description="Helical" evidence="1">
    <location>
        <begin position="12"/>
        <end position="31"/>
    </location>
</feature>
<comment type="caution">
    <text evidence="2">The sequence shown here is derived from an EMBL/GenBank/DDBJ whole genome shotgun (WGS) entry which is preliminary data.</text>
</comment>
<sequence length="282" mass="29671">MQIHWPLVISTVCQRVGLGLFICAFVGQVYAGSPVPLSVVAWITLALLAVGGIASVFHLQRPQRFFNAFSNLKSHLTQEALITPFLGVALLVCALNGTLFDLGVATAFVGAVTAILAGAFLVCTGLAYQMGSRPAWNTPFVLVLFLLTALEAGAIGVAVLWLAAAGLVPTMFVVIALVSTVVCVIVQAAYVVRMRSVGYGVNVDVMEEPYRGPFVTWLAAGAVVPVVCLALVFVVPSAAVALAAVAWAASAVGIAAWTVLFFKGARKVKMFPMYPVDLNLDM</sequence>
<accession>A0A7C9NBK3</accession>
<feature type="transmembrane region" description="Helical" evidence="1">
    <location>
        <begin position="140"/>
        <end position="164"/>
    </location>
</feature>
<feature type="transmembrane region" description="Helical" evidence="1">
    <location>
        <begin position="170"/>
        <end position="193"/>
    </location>
</feature>
<keyword evidence="1" id="KW-0472">Membrane</keyword>